<evidence type="ECO:0000313" key="2">
    <source>
        <dbReference type="Proteomes" id="UP000798662"/>
    </source>
</evidence>
<comment type="caution">
    <text evidence="1">The sequence shown here is derived from an EMBL/GenBank/DDBJ whole genome shotgun (WGS) entry which is preliminary data.</text>
</comment>
<dbReference type="Proteomes" id="UP000798662">
    <property type="component" value="Chromosome 3"/>
</dbReference>
<protein>
    <submittedName>
        <fullName evidence="1">Uncharacterized protein</fullName>
    </submittedName>
</protein>
<sequence length="633" mass="65052">MCCCPLVYVGAYGVVVSATDQQTNREVAIKRIATVFDSIGEATRILRELKFLRLLRSHENVISILDVLLPSDTERFRDVCVVFELMPTDLQCVLRSPLQVTLSPDHQRFIMYQLLAGLAFLHASNVLHRDLKPANILINDACEVRICDFGLARAAFATTPGSDGRDPTETVFWTDYVATRWYRAPELLLSAYTSYSTAIDLWSAGCIFAEVVSGGVPLFPGLNNRDMLSRQVALLGTPARSAMETVRDTAAKRYLLSLPASAGGGPNALAAALPSADPNAVRIIRRLLAFDPRARASAAELLGDPWFAEYRAEDVGRVAYMPPGSPLQRAEFEFERYKLDAEQMRWLFLKEMAVYHPAQAHVILRSLPQTVDEEEAAPEAPSAAGGGAAAAAAAPPAEPSLEYAVPSEAARFRATMLAVQSGAEPPPGWTSLPTQTMHGMVGGAVDPLLDNHNRAARARGQAAAAKAVAEAAAAGAPTATATATAATAAATTPTNPSAAAAGAPPSNAGVLAHGTVNDGGGGAPGMDGAGAPIDSLSPIPSYMDDGDGGGDGGGDVGGVGGSGGRGLGGGSNAVGCGNGGGGMGGGGGSGGAEDMALTSPLMVVPPPVWPAPGPSSERADGGGGGACDDMARG</sequence>
<organism evidence="1 2">
    <name type="scientific">Pyropia yezoensis</name>
    <name type="common">Susabi-nori</name>
    <name type="synonym">Porphyra yezoensis</name>
    <dbReference type="NCBI Taxonomy" id="2788"/>
    <lineage>
        <taxon>Eukaryota</taxon>
        <taxon>Rhodophyta</taxon>
        <taxon>Bangiophyceae</taxon>
        <taxon>Bangiales</taxon>
        <taxon>Bangiaceae</taxon>
        <taxon>Pyropia</taxon>
    </lineage>
</organism>
<proteinExistence type="predicted"/>
<dbReference type="EMBL" id="CM020620">
    <property type="protein sequence ID" value="KAK1867188.1"/>
    <property type="molecule type" value="Genomic_DNA"/>
</dbReference>
<evidence type="ECO:0000313" key="1">
    <source>
        <dbReference type="EMBL" id="KAK1867188.1"/>
    </source>
</evidence>
<keyword evidence="2" id="KW-1185">Reference proteome</keyword>
<reference evidence="1" key="1">
    <citation type="submission" date="2019-11" db="EMBL/GenBank/DDBJ databases">
        <title>Nori genome reveals adaptations in red seaweeds to the harsh intertidal environment.</title>
        <authorList>
            <person name="Wang D."/>
            <person name="Mao Y."/>
        </authorList>
    </citation>
    <scope>NUCLEOTIDE SEQUENCE</scope>
    <source>
        <tissue evidence="1">Gametophyte</tissue>
    </source>
</reference>
<name>A0ACC3CAT9_PYRYE</name>
<accession>A0ACC3CAT9</accession>
<gene>
    <name evidence="1" type="ORF">I4F81_009695</name>
</gene>